<proteinExistence type="predicted"/>
<dbReference type="RefSeq" id="WP_313762604.1">
    <property type="nucleotide sequence ID" value="NZ_BAAAVH010000110.1"/>
</dbReference>
<gene>
    <name evidence="2" type="ORF">ACFP0N_05750</name>
</gene>
<keyword evidence="3" id="KW-1185">Reference proteome</keyword>
<comment type="caution">
    <text evidence="2">The sequence shown here is derived from an EMBL/GenBank/DDBJ whole genome shotgun (WGS) entry which is preliminary data.</text>
</comment>
<feature type="compositionally biased region" description="Basic and acidic residues" evidence="1">
    <location>
        <begin position="77"/>
        <end position="97"/>
    </location>
</feature>
<evidence type="ECO:0000313" key="3">
    <source>
        <dbReference type="Proteomes" id="UP001596067"/>
    </source>
</evidence>
<dbReference type="Proteomes" id="UP001596067">
    <property type="component" value="Unassembled WGS sequence"/>
</dbReference>
<name>A0ABW1ER35_9ACTN</name>
<evidence type="ECO:0000313" key="2">
    <source>
        <dbReference type="EMBL" id="MFC5884493.1"/>
    </source>
</evidence>
<organism evidence="2 3">
    <name type="scientific">Kitasatospora aburaviensis</name>
    <dbReference type="NCBI Taxonomy" id="67265"/>
    <lineage>
        <taxon>Bacteria</taxon>
        <taxon>Bacillati</taxon>
        <taxon>Actinomycetota</taxon>
        <taxon>Actinomycetes</taxon>
        <taxon>Kitasatosporales</taxon>
        <taxon>Streptomycetaceae</taxon>
        <taxon>Kitasatospora</taxon>
    </lineage>
</organism>
<feature type="region of interest" description="Disordered" evidence="1">
    <location>
        <begin position="1"/>
        <end position="179"/>
    </location>
</feature>
<feature type="compositionally biased region" description="Low complexity" evidence="1">
    <location>
        <begin position="98"/>
        <end position="107"/>
    </location>
</feature>
<protein>
    <submittedName>
        <fullName evidence="2">Uncharacterized protein</fullName>
    </submittedName>
</protein>
<evidence type="ECO:0000256" key="1">
    <source>
        <dbReference type="SAM" id="MobiDB-lite"/>
    </source>
</evidence>
<reference evidence="3" key="1">
    <citation type="journal article" date="2019" name="Int. J. Syst. Evol. Microbiol.">
        <title>The Global Catalogue of Microorganisms (GCM) 10K type strain sequencing project: providing services to taxonomists for standard genome sequencing and annotation.</title>
        <authorList>
            <consortium name="The Broad Institute Genomics Platform"/>
            <consortium name="The Broad Institute Genome Sequencing Center for Infectious Disease"/>
            <person name="Wu L."/>
            <person name="Ma J."/>
        </authorList>
    </citation>
    <scope>NUCLEOTIDE SEQUENCE [LARGE SCALE GENOMIC DNA]</scope>
    <source>
        <strain evidence="3">CGMCC 4.1469</strain>
    </source>
</reference>
<dbReference type="EMBL" id="JBHSOD010000004">
    <property type="protein sequence ID" value="MFC5884493.1"/>
    <property type="molecule type" value="Genomic_DNA"/>
</dbReference>
<feature type="compositionally biased region" description="Pro residues" evidence="1">
    <location>
        <begin position="14"/>
        <end position="23"/>
    </location>
</feature>
<sequence>MRPLLVAGEDAAAPAPPEPPAPVAPRIADAPSPDTGERANATAWPIRRTVATRGAGPTGNAAAEPREPGATGPFKAPEARRRGEEPPTGTTDREQPPGRRSANAAPAPGGGRPGDPGAAQARPGLPPPPVTVSIGRMEVTVVQRPAVAPRAQAGPERHQGPTPRTGLAMSPFDRTRLGR</sequence>
<accession>A0ABW1ER35</accession>